<reference evidence="2 3" key="1">
    <citation type="submission" date="2024-02" db="EMBL/GenBank/DDBJ databases">
        <title>A chromosome-level genome assembly of Drosophila madeirensis, a fruit fly species endemic to Madeira island.</title>
        <authorList>
            <person name="Tomihara K."/>
            <person name="Llopart A."/>
            <person name="Yamamoto D."/>
        </authorList>
    </citation>
    <scope>NUCLEOTIDE SEQUENCE [LARGE SCALE GENOMIC DNA]</scope>
    <source>
        <strain evidence="2 3">RF1</strain>
    </source>
</reference>
<dbReference type="EMBL" id="AP029267">
    <property type="protein sequence ID" value="BFG03581.1"/>
    <property type="molecule type" value="Genomic_DNA"/>
</dbReference>
<evidence type="ECO:0000313" key="2">
    <source>
        <dbReference type="EMBL" id="BFG03581.1"/>
    </source>
</evidence>
<organism evidence="2 3">
    <name type="scientific">Drosophila madeirensis</name>
    <name type="common">Fruit fly</name>
    <dbReference type="NCBI Taxonomy" id="30013"/>
    <lineage>
        <taxon>Eukaryota</taxon>
        <taxon>Metazoa</taxon>
        <taxon>Ecdysozoa</taxon>
        <taxon>Arthropoda</taxon>
        <taxon>Hexapoda</taxon>
        <taxon>Insecta</taxon>
        <taxon>Pterygota</taxon>
        <taxon>Neoptera</taxon>
        <taxon>Endopterygota</taxon>
        <taxon>Diptera</taxon>
        <taxon>Brachycera</taxon>
        <taxon>Muscomorpha</taxon>
        <taxon>Ephydroidea</taxon>
        <taxon>Drosophilidae</taxon>
        <taxon>Drosophila</taxon>
        <taxon>Sophophora</taxon>
    </lineage>
</organism>
<accession>A0AAU9G7V5</accession>
<feature type="compositionally biased region" description="Low complexity" evidence="1">
    <location>
        <begin position="30"/>
        <end position="51"/>
    </location>
</feature>
<dbReference type="AlphaFoldDB" id="A0AAU9G7V5"/>
<sequence length="114" mass="12475">MEGFFNVTHLRIGGPVFMEVFSFPHMMVQQQQQSPHPQQHGQQGQQQQPFSFGGGAGGDCTMTVVAGCGATCTTSTTRVRWSMFRSFTVLGLSEATCCTERVLCGTGQYAGFYY</sequence>
<protein>
    <submittedName>
        <fullName evidence="2">Uncharacterized protein</fullName>
    </submittedName>
</protein>
<name>A0AAU9G7V5_DROMD</name>
<evidence type="ECO:0000256" key="1">
    <source>
        <dbReference type="SAM" id="MobiDB-lite"/>
    </source>
</evidence>
<evidence type="ECO:0000313" key="3">
    <source>
        <dbReference type="Proteomes" id="UP001500889"/>
    </source>
</evidence>
<proteinExistence type="predicted"/>
<dbReference type="Proteomes" id="UP001500889">
    <property type="component" value="Chromosome E"/>
</dbReference>
<gene>
    <name evidence="2" type="ORF">DMAD_02808</name>
</gene>
<keyword evidence="3" id="KW-1185">Reference proteome</keyword>
<feature type="region of interest" description="Disordered" evidence="1">
    <location>
        <begin position="30"/>
        <end position="54"/>
    </location>
</feature>